<dbReference type="AlphaFoldDB" id="A0A0C3D627"/>
<proteinExistence type="predicted"/>
<protein>
    <submittedName>
        <fullName evidence="2">Uncharacterized protein</fullName>
    </submittedName>
</protein>
<gene>
    <name evidence="2" type="ORF">OIDMADRAFT_20542</name>
</gene>
<evidence type="ECO:0000313" key="2">
    <source>
        <dbReference type="EMBL" id="KIM97362.1"/>
    </source>
</evidence>
<keyword evidence="1" id="KW-0812">Transmembrane</keyword>
<feature type="transmembrane region" description="Helical" evidence="1">
    <location>
        <begin position="117"/>
        <end position="141"/>
    </location>
</feature>
<evidence type="ECO:0000256" key="1">
    <source>
        <dbReference type="SAM" id="Phobius"/>
    </source>
</evidence>
<sequence>MFPEIDKVAWLMWQVTLGSMPDDQPTAEQHDAMLRLRYSVAELIETANGLFDTENLNEHDEVDQDQPFHQFTASKIPKAAPDIEVSDPPNIATEKERLDQVITRLEKRTQGTASFNVVILVASIIFALVVHAMLGLAHILLTKAH</sequence>
<keyword evidence="1" id="KW-0472">Membrane</keyword>
<name>A0A0C3D627_OIDMZ</name>
<accession>A0A0C3D627</accession>
<dbReference type="HOGENOM" id="CLU_1791491_0_0_1"/>
<dbReference type="OrthoDB" id="4778460at2759"/>
<dbReference type="EMBL" id="KN832882">
    <property type="protein sequence ID" value="KIM97362.1"/>
    <property type="molecule type" value="Genomic_DNA"/>
</dbReference>
<reference evidence="3" key="2">
    <citation type="submission" date="2015-01" db="EMBL/GenBank/DDBJ databases">
        <title>Evolutionary Origins and Diversification of the Mycorrhizal Mutualists.</title>
        <authorList>
            <consortium name="DOE Joint Genome Institute"/>
            <consortium name="Mycorrhizal Genomics Consortium"/>
            <person name="Kohler A."/>
            <person name="Kuo A."/>
            <person name="Nagy L.G."/>
            <person name="Floudas D."/>
            <person name="Copeland A."/>
            <person name="Barry K.W."/>
            <person name="Cichocki N."/>
            <person name="Veneault-Fourrey C."/>
            <person name="LaButti K."/>
            <person name="Lindquist E.A."/>
            <person name="Lipzen A."/>
            <person name="Lundell T."/>
            <person name="Morin E."/>
            <person name="Murat C."/>
            <person name="Riley R."/>
            <person name="Ohm R."/>
            <person name="Sun H."/>
            <person name="Tunlid A."/>
            <person name="Henrissat B."/>
            <person name="Grigoriev I.V."/>
            <person name="Hibbett D.S."/>
            <person name="Martin F."/>
        </authorList>
    </citation>
    <scope>NUCLEOTIDE SEQUENCE [LARGE SCALE GENOMIC DNA]</scope>
    <source>
        <strain evidence="3">Zn</strain>
    </source>
</reference>
<reference evidence="2 3" key="1">
    <citation type="submission" date="2014-04" db="EMBL/GenBank/DDBJ databases">
        <authorList>
            <consortium name="DOE Joint Genome Institute"/>
            <person name="Kuo A."/>
            <person name="Martino E."/>
            <person name="Perotto S."/>
            <person name="Kohler A."/>
            <person name="Nagy L.G."/>
            <person name="Floudas D."/>
            <person name="Copeland A."/>
            <person name="Barry K.W."/>
            <person name="Cichocki N."/>
            <person name="Veneault-Fourrey C."/>
            <person name="LaButti K."/>
            <person name="Lindquist E.A."/>
            <person name="Lipzen A."/>
            <person name="Lundell T."/>
            <person name="Morin E."/>
            <person name="Murat C."/>
            <person name="Sun H."/>
            <person name="Tunlid A."/>
            <person name="Henrissat B."/>
            <person name="Grigoriev I.V."/>
            <person name="Hibbett D.S."/>
            <person name="Martin F."/>
            <person name="Nordberg H.P."/>
            <person name="Cantor M.N."/>
            <person name="Hua S.X."/>
        </authorList>
    </citation>
    <scope>NUCLEOTIDE SEQUENCE [LARGE SCALE GENOMIC DNA]</scope>
    <source>
        <strain evidence="2 3">Zn</strain>
    </source>
</reference>
<keyword evidence="1" id="KW-1133">Transmembrane helix</keyword>
<dbReference type="InParanoid" id="A0A0C3D627"/>
<organism evidence="2 3">
    <name type="scientific">Oidiodendron maius (strain Zn)</name>
    <dbReference type="NCBI Taxonomy" id="913774"/>
    <lineage>
        <taxon>Eukaryota</taxon>
        <taxon>Fungi</taxon>
        <taxon>Dikarya</taxon>
        <taxon>Ascomycota</taxon>
        <taxon>Pezizomycotina</taxon>
        <taxon>Leotiomycetes</taxon>
        <taxon>Leotiomycetes incertae sedis</taxon>
        <taxon>Myxotrichaceae</taxon>
        <taxon>Oidiodendron</taxon>
    </lineage>
</organism>
<evidence type="ECO:0000313" key="3">
    <source>
        <dbReference type="Proteomes" id="UP000054321"/>
    </source>
</evidence>
<feature type="non-terminal residue" evidence="2">
    <location>
        <position position="145"/>
    </location>
</feature>
<dbReference type="Proteomes" id="UP000054321">
    <property type="component" value="Unassembled WGS sequence"/>
</dbReference>
<keyword evidence="3" id="KW-1185">Reference proteome</keyword>